<evidence type="ECO:0000313" key="2">
    <source>
        <dbReference type="EMBL" id="KAK3518925.1"/>
    </source>
</evidence>
<dbReference type="InterPro" id="IPR013783">
    <property type="entry name" value="Ig-like_fold"/>
</dbReference>
<keyword evidence="1" id="KW-0732">Signal</keyword>
<reference evidence="2" key="1">
    <citation type="submission" date="2023-06" db="EMBL/GenBank/DDBJ databases">
        <title>Male Hemibagrus guttatus genome.</title>
        <authorList>
            <person name="Bian C."/>
        </authorList>
    </citation>
    <scope>NUCLEOTIDE SEQUENCE</scope>
    <source>
        <strain evidence="2">Male_cb2023</strain>
        <tissue evidence="2">Muscle</tissue>
    </source>
</reference>
<protein>
    <recommendedName>
        <fullName evidence="4">Venom protein</fullName>
    </recommendedName>
</protein>
<evidence type="ECO:0000256" key="1">
    <source>
        <dbReference type="SAM" id="SignalP"/>
    </source>
</evidence>
<organism evidence="2 3">
    <name type="scientific">Hemibagrus guttatus</name>
    <dbReference type="NCBI Taxonomy" id="175788"/>
    <lineage>
        <taxon>Eukaryota</taxon>
        <taxon>Metazoa</taxon>
        <taxon>Chordata</taxon>
        <taxon>Craniata</taxon>
        <taxon>Vertebrata</taxon>
        <taxon>Euteleostomi</taxon>
        <taxon>Actinopterygii</taxon>
        <taxon>Neopterygii</taxon>
        <taxon>Teleostei</taxon>
        <taxon>Ostariophysi</taxon>
        <taxon>Siluriformes</taxon>
        <taxon>Bagridae</taxon>
        <taxon>Hemibagrus</taxon>
    </lineage>
</organism>
<dbReference type="SUPFAM" id="SSF48726">
    <property type="entry name" value="Immunoglobulin"/>
    <property type="match status" value="1"/>
</dbReference>
<feature type="signal peptide" evidence="1">
    <location>
        <begin position="1"/>
        <end position="18"/>
    </location>
</feature>
<dbReference type="Gene3D" id="2.60.40.10">
    <property type="entry name" value="Immunoglobulins"/>
    <property type="match status" value="1"/>
</dbReference>
<name>A0AAE0QE85_9TELE</name>
<dbReference type="AlphaFoldDB" id="A0AAE0QE85"/>
<dbReference type="InterPro" id="IPR036179">
    <property type="entry name" value="Ig-like_dom_sf"/>
</dbReference>
<sequence length="94" mass="10611">MKILIIIILFLITDASCGVSKIINPYLGQNVTMTCKYPGEYEKNIKYVDTLDDETNIKIIIKTQTTTENSRFSISDDRSAKVLSFNISDVKEAD</sequence>
<accession>A0AAE0QE85</accession>
<keyword evidence="3" id="KW-1185">Reference proteome</keyword>
<feature type="chain" id="PRO_5042109618" description="Venom protein" evidence="1">
    <location>
        <begin position="19"/>
        <end position="94"/>
    </location>
</feature>
<proteinExistence type="predicted"/>
<dbReference type="EMBL" id="JAUCMX010000017">
    <property type="protein sequence ID" value="KAK3518925.1"/>
    <property type="molecule type" value="Genomic_DNA"/>
</dbReference>
<evidence type="ECO:0008006" key="4">
    <source>
        <dbReference type="Google" id="ProtNLM"/>
    </source>
</evidence>
<gene>
    <name evidence="2" type="ORF">QTP70_015380</name>
</gene>
<feature type="non-terminal residue" evidence="2">
    <location>
        <position position="1"/>
    </location>
</feature>
<evidence type="ECO:0000313" key="3">
    <source>
        <dbReference type="Proteomes" id="UP001274896"/>
    </source>
</evidence>
<dbReference type="Proteomes" id="UP001274896">
    <property type="component" value="Unassembled WGS sequence"/>
</dbReference>
<comment type="caution">
    <text evidence="2">The sequence shown here is derived from an EMBL/GenBank/DDBJ whole genome shotgun (WGS) entry which is preliminary data.</text>
</comment>